<dbReference type="EMBL" id="JABSTU010000006">
    <property type="protein sequence ID" value="KAH8028070.1"/>
    <property type="molecule type" value="Genomic_DNA"/>
</dbReference>
<sequence length="405" mass="44065">MSAADLQEAVYRAVDENATDLHGLSRYLWENPELALQEVKCHKWLTDFLEARDFKVTRHFLLDTAFKAEFVAPGGSDGPAVAFLAEYDALPDMGHACGHNLIAENAIGAALAVREAMKKYKSVRGKIVVLGTPAEESCGGKQLLVEKGALEGIDAAIMCHPGRRDVLRLAFTATQQMVIRFKGKAAHAAASPWEGLNALDAAVASYLNIGLLRQQIKPTSKIQGTHFIRIIVHGGTYPNIIPEESELKYHVRAPTTDELVDLVRRVENCFHGAAQAAGCSVDIEKGTIYKHVIQNAAIARAYRKHAQALGFEFQDADMSEQPPTGASTDCGNVSHCIPTAHPVYSLGIGARNHTREFAVDANSEKAQEPTLRVSKALALTALDLLTDPQLMDEARKNFAEHGRTP</sequence>
<dbReference type="Proteomes" id="UP000821866">
    <property type="component" value="Chromosome 4"/>
</dbReference>
<gene>
    <name evidence="3" type="ORF">HPB51_012656</name>
</gene>
<reference evidence="3" key="2">
    <citation type="submission" date="2021-09" db="EMBL/GenBank/DDBJ databases">
        <authorList>
            <person name="Jia N."/>
            <person name="Wang J."/>
            <person name="Shi W."/>
            <person name="Du L."/>
            <person name="Sun Y."/>
            <person name="Zhan W."/>
            <person name="Jiang J."/>
            <person name="Wang Q."/>
            <person name="Zhang B."/>
            <person name="Ji P."/>
            <person name="Sakyi L.B."/>
            <person name="Cui X."/>
            <person name="Yuan T."/>
            <person name="Jiang B."/>
            <person name="Yang W."/>
            <person name="Lam T.T.-Y."/>
            <person name="Chang Q."/>
            <person name="Ding S."/>
            <person name="Wang X."/>
            <person name="Zhu J."/>
            <person name="Ruan X."/>
            <person name="Zhao L."/>
            <person name="Wei J."/>
            <person name="Que T."/>
            <person name="Du C."/>
            <person name="Cheng J."/>
            <person name="Dai P."/>
            <person name="Han X."/>
            <person name="Huang E."/>
            <person name="Gao Y."/>
            <person name="Liu J."/>
            <person name="Shao H."/>
            <person name="Ye R."/>
            <person name="Li L."/>
            <person name="Wei W."/>
            <person name="Wang X."/>
            <person name="Wang C."/>
            <person name="Huo Q."/>
            <person name="Li W."/>
            <person name="Guo W."/>
            <person name="Chen H."/>
            <person name="Chen S."/>
            <person name="Zhou L."/>
            <person name="Zhou L."/>
            <person name="Ni X."/>
            <person name="Tian J."/>
            <person name="Zhou Y."/>
            <person name="Sheng Y."/>
            <person name="Liu T."/>
            <person name="Pan Y."/>
            <person name="Xia L."/>
            <person name="Li J."/>
            <person name="Zhao F."/>
            <person name="Cao W."/>
        </authorList>
    </citation>
    <scope>NUCLEOTIDE SEQUENCE</scope>
    <source>
        <strain evidence="3">Rmic-2018</strain>
        <tissue evidence="3">Larvae</tissue>
    </source>
</reference>
<dbReference type="GO" id="GO:0016805">
    <property type="term" value="F:dipeptidase activity"/>
    <property type="evidence" value="ECO:0007669"/>
    <property type="project" value="InterPro"/>
</dbReference>
<dbReference type="AlphaFoldDB" id="A0A9J6E153"/>
<dbReference type="InterPro" id="IPR052030">
    <property type="entry name" value="Peptidase_M20/M20A_hydrolases"/>
</dbReference>
<dbReference type="InterPro" id="IPR017144">
    <property type="entry name" value="Xaa-Arg_dipeptidase"/>
</dbReference>
<dbReference type="SUPFAM" id="SSF53187">
    <property type="entry name" value="Zn-dependent exopeptidases"/>
    <property type="match status" value="1"/>
</dbReference>
<dbReference type="CDD" id="cd05672">
    <property type="entry name" value="M20_ACY1L2-like"/>
    <property type="match status" value="1"/>
</dbReference>
<name>A0A9J6E153_RHIMP</name>
<comment type="similarity">
    <text evidence="1">Belongs to the peptidase M20A family.</text>
</comment>
<dbReference type="InterPro" id="IPR002933">
    <property type="entry name" value="Peptidase_M20"/>
</dbReference>
<dbReference type="VEuPathDB" id="VectorBase:LOC119166742"/>
<evidence type="ECO:0000259" key="2">
    <source>
        <dbReference type="Pfam" id="PF07687"/>
    </source>
</evidence>
<dbReference type="Pfam" id="PF07687">
    <property type="entry name" value="M20_dimer"/>
    <property type="match status" value="1"/>
</dbReference>
<dbReference type="InterPro" id="IPR036264">
    <property type="entry name" value="Bact_exopeptidase_dim_dom"/>
</dbReference>
<dbReference type="FunFam" id="3.30.70.360:FF:000004">
    <property type="entry name" value="Peptidase M20 domain-containing protein 2"/>
    <property type="match status" value="1"/>
</dbReference>
<proteinExistence type="inferred from homology"/>
<accession>A0A9J6E153</accession>
<dbReference type="Gene3D" id="3.40.630.10">
    <property type="entry name" value="Zn peptidases"/>
    <property type="match status" value="1"/>
</dbReference>
<dbReference type="SUPFAM" id="SSF55031">
    <property type="entry name" value="Bacterial exopeptidase dimerisation domain"/>
    <property type="match status" value="1"/>
</dbReference>
<dbReference type="InterPro" id="IPR011650">
    <property type="entry name" value="Peptidase_M20_dimer"/>
</dbReference>
<keyword evidence="4" id="KW-1185">Reference proteome</keyword>
<dbReference type="PIRSF" id="PIRSF037226">
    <property type="entry name" value="Amidohydrolase_ACY1L2_prd"/>
    <property type="match status" value="1"/>
</dbReference>
<protein>
    <recommendedName>
        <fullName evidence="1">Peptidase M20 domain-containing protein 2</fullName>
    </recommendedName>
</protein>
<comment type="caution">
    <text evidence="3">The sequence shown here is derived from an EMBL/GenBank/DDBJ whole genome shotgun (WGS) entry which is preliminary data.</text>
</comment>
<evidence type="ECO:0000313" key="4">
    <source>
        <dbReference type="Proteomes" id="UP000821866"/>
    </source>
</evidence>
<dbReference type="Gene3D" id="3.30.70.360">
    <property type="match status" value="1"/>
</dbReference>
<dbReference type="InterPro" id="IPR017439">
    <property type="entry name" value="Amidohydrolase"/>
</dbReference>
<reference evidence="3" key="1">
    <citation type="journal article" date="2020" name="Cell">
        <title>Large-Scale Comparative Analyses of Tick Genomes Elucidate Their Genetic Diversity and Vector Capacities.</title>
        <authorList>
            <consortium name="Tick Genome and Microbiome Consortium (TIGMIC)"/>
            <person name="Jia N."/>
            <person name="Wang J."/>
            <person name="Shi W."/>
            <person name="Du L."/>
            <person name="Sun Y."/>
            <person name="Zhan W."/>
            <person name="Jiang J.F."/>
            <person name="Wang Q."/>
            <person name="Zhang B."/>
            <person name="Ji P."/>
            <person name="Bell-Sakyi L."/>
            <person name="Cui X.M."/>
            <person name="Yuan T.T."/>
            <person name="Jiang B.G."/>
            <person name="Yang W.F."/>
            <person name="Lam T.T."/>
            <person name="Chang Q.C."/>
            <person name="Ding S.J."/>
            <person name="Wang X.J."/>
            <person name="Zhu J.G."/>
            <person name="Ruan X.D."/>
            <person name="Zhao L."/>
            <person name="Wei J.T."/>
            <person name="Ye R.Z."/>
            <person name="Que T.C."/>
            <person name="Du C.H."/>
            <person name="Zhou Y.H."/>
            <person name="Cheng J.X."/>
            <person name="Dai P.F."/>
            <person name="Guo W.B."/>
            <person name="Han X.H."/>
            <person name="Huang E.J."/>
            <person name="Li L.F."/>
            <person name="Wei W."/>
            <person name="Gao Y.C."/>
            <person name="Liu J.Z."/>
            <person name="Shao H.Z."/>
            <person name="Wang X."/>
            <person name="Wang C.C."/>
            <person name="Yang T.C."/>
            <person name="Huo Q.B."/>
            <person name="Li W."/>
            <person name="Chen H.Y."/>
            <person name="Chen S.E."/>
            <person name="Zhou L.G."/>
            <person name="Ni X.B."/>
            <person name="Tian J.H."/>
            <person name="Sheng Y."/>
            <person name="Liu T."/>
            <person name="Pan Y.S."/>
            <person name="Xia L.Y."/>
            <person name="Li J."/>
            <person name="Zhao F."/>
            <person name="Cao W.C."/>
        </authorList>
    </citation>
    <scope>NUCLEOTIDE SEQUENCE</scope>
    <source>
        <strain evidence="3">Rmic-2018</strain>
    </source>
</reference>
<dbReference type="PANTHER" id="PTHR30575">
    <property type="entry name" value="PEPTIDASE M20"/>
    <property type="match status" value="1"/>
</dbReference>
<dbReference type="PANTHER" id="PTHR30575:SF0">
    <property type="entry name" value="XAA-ARG DIPEPTIDASE"/>
    <property type="match status" value="1"/>
</dbReference>
<evidence type="ECO:0000313" key="3">
    <source>
        <dbReference type="EMBL" id="KAH8028070.1"/>
    </source>
</evidence>
<dbReference type="Pfam" id="PF01546">
    <property type="entry name" value="Peptidase_M20"/>
    <property type="match status" value="1"/>
</dbReference>
<dbReference type="NCBIfam" id="TIGR01891">
    <property type="entry name" value="amidohydrolases"/>
    <property type="match status" value="1"/>
</dbReference>
<evidence type="ECO:0000256" key="1">
    <source>
        <dbReference type="PIRNR" id="PIRNR037226"/>
    </source>
</evidence>
<feature type="domain" description="Peptidase M20 dimerisation" evidence="2">
    <location>
        <begin position="177"/>
        <end position="270"/>
    </location>
</feature>
<organism evidence="3 4">
    <name type="scientific">Rhipicephalus microplus</name>
    <name type="common">Cattle tick</name>
    <name type="synonym">Boophilus microplus</name>
    <dbReference type="NCBI Taxonomy" id="6941"/>
    <lineage>
        <taxon>Eukaryota</taxon>
        <taxon>Metazoa</taxon>
        <taxon>Ecdysozoa</taxon>
        <taxon>Arthropoda</taxon>
        <taxon>Chelicerata</taxon>
        <taxon>Arachnida</taxon>
        <taxon>Acari</taxon>
        <taxon>Parasitiformes</taxon>
        <taxon>Ixodida</taxon>
        <taxon>Ixodoidea</taxon>
        <taxon>Ixodidae</taxon>
        <taxon>Rhipicephalinae</taxon>
        <taxon>Rhipicephalus</taxon>
        <taxon>Boophilus</taxon>
    </lineage>
</organism>